<keyword evidence="4" id="KW-1185">Reference proteome</keyword>
<reference evidence="3 4" key="1">
    <citation type="submission" date="2019-05" db="EMBL/GenBank/DDBJ databases">
        <title>We sequenced the genome of Paenibacillus hemerocallicola KCTC 33185 for further insight into its adaptation and study the phylogeny of Paenibacillus.</title>
        <authorList>
            <person name="Narsing Rao M.P."/>
        </authorList>
    </citation>
    <scope>NUCLEOTIDE SEQUENCE [LARGE SCALE GENOMIC DNA]</scope>
    <source>
        <strain evidence="3 4">KCTC 33185</strain>
    </source>
</reference>
<gene>
    <name evidence="3" type="ORF">FE784_28070</name>
</gene>
<feature type="domain" description="eCIS core" evidence="2">
    <location>
        <begin position="70"/>
        <end position="146"/>
    </location>
</feature>
<accession>A0A5C4T3N2</accession>
<sequence>MKRAPEGIQREGIEEESEELQMKRAPEGIQREGIEEESEELQMKRSGEGFDADVALEQEIEQSRGNGSQMDTHVQAKMESAFDTGFEDVNIHTDGKADQMAQSIGASAFTTGSDIFFRQGQYNPGSRQGQELLGHELTHVVQQRGGNIPTE</sequence>
<comment type="caution">
    <text evidence="3">The sequence shown here is derived from an EMBL/GenBank/DDBJ whole genome shotgun (WGS) entry which is preliminary data.</text>
</comment>
<name>A0A5C4T3N2_9BACL</name>
<evidence type="ECO:0000259" key="2">
    <source>
        <dbReference type="Pfam" id="PF13699"/>
    </source>
</evidence>
<proteinExistence type="predicted"/>
<dbReference type="OrthoDB" id="292792at2"/>
<evidence type="ECO:0000313" key="3">
    <source>
        <dbReference type="EMBL" id="TNJ62887.1"/>
    </source>
</evidence>
<feature type="region of interest" description="Disordered" evidence="1">
    <location>
        <begin position="1"/>
        <end position="45"/>
    </location>
</feature>
<dbReference type="Proteomes" id="UP000307943">
    <property type="component" value="Unassembled WGS sequence"/>
</dbReference>
<evidence type="ECO:0000313" key="4">
    <source>
        <dbReference type="Proteomes" id="UP000307943"/>
    </source>
</evidence>
<organism evidence="3 4">
    <name type="scientific">Paenibacillus hemerocallicola</name>
    <dbReference type="NCBI Taxonomy" id="1172614"/>
    <lineage>
        <taxon>Bacteria</taxon>
        <taxon>Bacillati</taxon>
        <taxon>Bacillota</taxon>
        <taxon>Bacilli</taxon>
        <taxon>Bacillales</taxon>
        <taxon>Paenibacillaceae</taxon>
        <taxon>Paenibacillus</taxon>
    </lineage>
</organism>
<dbReference type="EMBL" id="VDCQ01000051">
    <property type="protein sequence ID" value="TNJ62887.1"/>
    <property type="molecule type" value="Genomic_DNA"/>
</dbReference>
<feature type="compositionally biased region" description="Basic and acidic residues" evidence="1">
    <location>
        <begin position="1"/>
        <end position="12"/>
    </location>
</feature>
<evidence type="ECO:0000256" key="1">
    <source>
        <dbReference type="SAM" id="MobiDB-lite"/>
    </source>
</evidence>
<dbReference type="Pfam" id="PF13699">
    <property type="entry name" value="eCIS_core"/>
    <property type="match status" value="1"/>
</dbReference>
<dbReference type="InterPro" id="IPR025295">
    <property type="entry name" value="eCIS_core_dom"/>
</dbReference>
<protein>
    <submittedName>
        <fullName evidence="3">DUF4157 domain-containing protein</fullName>
    </submittedName>
</protein>
<feature type="compositionally biased region" description="Basic and acidic residues" evidence="1">
    <location>
        <begin position="20"/>
        <end position="33"/>
    </location>
</feature>
<dbReference type="AlphaFoldDB" id="A0A5C4T3N2"/>